<feature type="non-terminal residue" evidence="3">
    <location>
        <position position="118"/>
    </location>
</feature>
<evidence type="ECO:0000313" key="3">
    <source>
        <dbReference type="EMBL" id="KAG6941795.1"/>
    </source>
</evidence>
<reference evidence="3" key="1">
    <citation type="submission" date="2021-01" db="EMBL/GenBank/DDBJ databases">
        <title>Phytophthora aleatoria, a newly-described species from Pinus radiata is distinct from Phytophthora cactorum isolates based on comparative genomics.</title>
        <authorList>
            <person name="Mcdougal R."/>
            <person name="Panda P."/>
            <person name="Williams N."/>
            <person name="Studholme D.J."/>
        </authorList>
    </citation>
    <scope>NUCLEOTIDE SEQUENCE</scope>
    <source>
        <strain evidence="3">NZFS 4037</strain>
    </source>
</reference>
<comment type="caution">
    <text evidence="3">The sequence shown here is derived from an EMBL/GenBank/DDBJ whole genome shotgun (WGS) entry which is preliminary data.</text>
</comment>
<feature type="transmembrane region" description="Helical" evidence="2">
    <location>
        <begin position="52"/>
        <end position="69"/>
    </location>
</feature>
<accession>A0A8J5I8N2</accession>
<keyword evidence="2" id="KW-0812">Transmembrane</keyword>
<dbReference type="GO" id="GO:0005886">
    <property type="term" value="C:plasma membrane"/>
    <property type="evidence" value="ECO:0007669"/>
    <property type="project" value="TreeGrafter"/>
</dbReference>
<gene>
    <name evidence="3" type="ORF">JG688_00018478</name>
</gene>
<keyword evidence="4" id="KW-1185">Reference proteome</keyword>
<dbReference type="GO" id="GO:0015254">
    <property type="term" value="F:glycerol channel activity"/>
    <property type="evidence" value="ECO:0007669"/>
    <property type="project" value="TreeGrafter"/>
</dbReference>
<dbReference type="InterPro" id="IPR000425">
    <property type="entry name" value="MIP"/>
</dbReference>
<name>A0A8J5I8N2_9STRA</name>
<evidence type="ECO:0008006" key="5">
    <source>
        <dbReference type="Google" id="ProtNLM"/>
    </source>
</evidence>
<proteinExistence type="predicted"/>
<dbReference type="InterPro" id="IPR050363">
    <property type="entry name" value="MIP/Aquaporin"/>
</dbReference>
<dbReference type="AlphaFoldDB" id="A0A8J5I8N2"/>
<dbReference type="PANTHER" id="PTHR43829">
    <property type="entry name" value="AQUAPORIN OR AQUAGLYCEROPORIN RELATED"/>
    <property type="match status" value="1"/>
</dbReference>
<dbReference type="PANTHER" id="PTHR43829:SF9">
    <property type="entry name" value="AQUAPORIN-9"/>
    <property type="match status" value="1"/>
</dbReference>
<keyword evidence="1" id="KW-0813">Transport</keyword>
<keyword evidence="2" id="KW-1133">Transmembrane helix</keyword>
<dbReference type="Proteomes" id="UP000709295">
    <property type="component" value="Unassembled WGS sequence"/>
</dbReference>
<feature type="transmembrane region" description="Helical" evidence="2">
    <location>
        <begin position="81"/>
        <end position="100"/>
    </location>
</feature>
<evidence type="ECO:0000256" key="1">
    <source>
        <dbReference type="ARBA" id="ARBA00022448"/>
    </source>
</evidence>
<evidence type="ECO:0000313" key="4">
    <source>
        <dbReference type="Proteomes" id="UP000709295"/>
    </source>
</evidence>
<dbReference type="GO" id="GO:0015250">
    <property type="term" value="F:water channel activity"/>
    <property type="evidence" value="ECO:0007669"/>
    <property type="project" value="TreeGrafter"/>
</dbReference>
<keyword evidence="2" id="KW-0472">Membrane</keyword>
<protein>
    <recommendedName>
        <fullName evidence="5">Aquaporin</fullName>
    </recommendedName>
</protein>
<organism evidence="3 4">
    <name type="scientific">Phytophthora aleatoria</name>
    <dbReference type="NCBI Taxonomy" id="2496075"/>
    <lineage>
        <taxon>Eukaryota</taxon>
        <taxon>Sar</taxon>
        <taxon>Stramenopiles</taxon>
        <taxon>Oomycota</taxon>
        <taxon>Peronosporomycetes</taxon>
        <taxon>Peronosporales</taxon>
        <taxon>Peronosporaceae</taxon>
        <taxon>Phytophthora</taxon>
    </lineage>
</organism>
<dbReference type="EMBL" id="JAENGY010003431">
    <property type="protein sequence ID" value="KAG6941795.1"/>
    <property type="molecule type" value="Genomic_DNA"/>
</dbReference>
<evidence type="ECO:0000256" key="2">
    <source>
        <dbReference type="SAM" id="Phobius"/>
    </source>
</evidence>
<dbReference type="Pfam" id="PF00230">
    <property type="entry name" value="MIP"/>
    <property type="match status" value="1"/>
</dbReference>
<sequence>MTRSLQDFDAADKVENGYGGMSETPKTTTVVPTEQRVSLSRFAVQSVHLRECLAEFLGTFVMIVFGMGVNNQVTNSQDANGTWLSINMCWGIGVLIGVYCSEGISGAHLNTAVTLAHC</sequence>